<dbReference type="STRING" id="1120990.SAMN03080614_100474"/>
<evidence type="ECO:0000313" key="8">
    <source>
        <dbReference type="Proteomes" id="UP000243819"/>
    </source>
</evidence>
<dbReference type="GO" id="GO:0046872">
    <property type="term" value="F:metal ion binding"/>
    <property type="evidence" value="ECO:0007669"/>
    <property type="project" value="UniProtKB-KW"/>
</dbReference>
<keyword evidence="3" id="KW-0479">Metal-binding</keyword>
<accession>A0A1H9YQN6</accession>
<dbReference type="InterPro" id="IPR058240">
    <property type="entry name" value="rSAM_sf"/>
</dbReference>
<gene>
    <name evidence="7" type="ORF">SAMN03080614_100474</name>
</gene>
<dbReference type="GO" id="GO:0051536">
    <property type="term" value="F:iron-sulfur cluster binding"/>
    <property type="evidence" value="ECO:0007669"/>
    <property type="project" value="UniProtKB-KW"/>
</dbReference>
<keyword evidence="4" id="KW-0408">Iron</keyword>
<evidence type="ECO:0000313" key="7">
    <source>
        <dbReference type="EMBL" id="SES71374.1"/>
    </source>
</evidence>
<dbReference type="InterPro" id="IPR007197">
    <property type="entry name" value="rSAM"/>
</dbReference>
<feature type="domain" description="Radical SAM core" evidence="6">
    <location>
        <begin position="8"/>
        <end position="245"/>
    </location>
</feature>
<dbReference type="SFLD" id="SFLDG01082">
    <property type="entry name" value="B12-binding_domain_containing"/>
    <property type="match status" value="1"/>
</dbReference>
<evidence type="ECO:0000256" key="5">
    <source>
        <dbReference type="ARBA" id="ARBA00023014"/>
    </source>
</evidence>
<protein>
    <submittedName>
        <fullName evidence="7">Fe-S oxidoreductase</fullName>
    </submittedName>
</protein>
<dbReference type="SMART" id="SM00729">
    <property type="entry name" value="Elp3"/>
    <property type="match status" value="1"/>
</dbReference>
<dbReference type="InterPro" id="IPR013785">
    <property type="entry name" value="Aldolase_TIM"/>
</dbReference>
<keyword evidence="8" id="KW-1185">Reference proteome</keyword>
<name>A0A1H9YQN6_9FIRM</name>
<evidence type="ECO:0000259" key="6">
    <source>
        <dbReference type="PROSITE" id="PS51918"/>
    </source>
</evidence>
<comment type="cofactor">
    <cofactor evidence="1">
        <name>[4Fe-4S] cluster</name>
        <dbReference type="ChEBI" id="CHEBI:49883"/>
    </cofactor>
</comment>
<evidence type="ECO:0000256" key="3">
    <source>
        <dbReference type="ARBA" id="ARBA00022723"/>
    </source>
</evidence>
<evidence type="ECO:0000256" key="1">
    <source>
        <dbReference type="ARBA" id="ARBA00001966"/>
    </source>
</evidence>
<dbReference type="SFLD" id="SFLDS00029">
    <property type="entry name" value="Radical_SAM"/>
    <property type="match status" value="1"/>
</dbReference>
<dbReference type="InterPro" id="IPR006638">
    <property type="entry name" value="Elp3/MiaA/NifB-like_rSAM"/>
</dbReference>
<dbReference type="SFLD" id="SFLDG01095">
    <property type="entry name" value="Uncharacterised_Radical_SAM_Su"/>
    <property type="match status" value="1"/>
</dbReference>
<evidence type="ECO:0000256" key="4">
    <source>
        <dbReference type="ARBA" id="ARBA00023004"/>
    </source>
</evidence>
<keyword evidence="2" id="KW-0949">S-adenosyl-L-methionine</keyword>
<keyword evidence="5" id="KW-0411">Iron-sulfur</keyword>
<dbReference type="CDD" id="cd01335">
    <property type="entry name" value="Radical_SAM"/>
    <property type="match status" value="1"/>
</dbReference>
<dbReference type="PROSITE" id="PS51918">
    <property type="entry name" value="RADICAL_SAM"/>
    <property type="match status" value="1"/>
</dbReference>
<dbReference type="Proteomes" id="UP000243819">
    <property type="component" value="Unassembled WGS sequence"/>
</dbReference>
<reference evidence="8" key="1">
    <citation type="submission" date="2016-10" db="EMBL/GenBank/DDBJ databases">
        <authorList>
            <person name="Varghese N."/>
            <person name="Submissions S."/>
        </authorList>
    </citation>
    <scope>NUCLEOTIDE SEQUENCE [LARGE SCALE GENOMIC DNA]</scope>
    <source>
        <strain evidence="8">DSM 13577</strain>
    </source>
</reference>
<proteinExistence type="predicted"/>
<dbReference type="Gene3D" id="3.20.20.70">
    <property type="entry name" value="Aldolase class I"/>
    <property type="match status" value="1"/>
</dbReference>
<dbReference type="PANTHER" id="PTHR43409">
    <property type="entry name" value="ANAEROBIC MAGNESIUM-PROTOPORPHYRIN IX MONOMETHYL ESTER CYCLASE-RELATED"/>
    <property type="match status" value="1"/>
</dbReference>
<dbReference type="Pfam" id="PF04055">
    <property type="entry name" value="Radical_SAM"/>
    <property type="match status" value="1"/>
</dbReference>
<dbReference type="GO" id="GO:0003824">
    <property type="term" value="F:catalytic activity"/>
    <property type="evidence" value="ECO:0007669"/>
    <property type="project" value="InterPro"/>
</dbReference>
<sequence>MYNYPLYRPPSEAYSLILQLSHGCSHNKCTFCYMYKDKNFYIKSIEEIKEHINWGKEQYPDASRIFLADGNALVLPTPVLLEVLQDLKDNFPYLQRISCYAAPKDLLKKGLDELKELQKAGLSLLYLGVESGCDGVLKKVNKGVTSEEMIIAGKKAIDAGFQLSTMVILGLGGKKLWRSHAEKTAEVISAINPNYFSPLTLMLEGDTPLAKEVQRGEFELLSPDEIMEELRLMIENLDLENCVFRCNHASNYVPLKGILNKDKAKILAEIEGIKKIRNFKNEFYRGL</sequence>
<dbReference type="InterPro" id="IPR051198">
    <property type="entry name" value="BchE-like"/>
</dbReference>
<dbReference type="PANTHER" id="PTHR43409:SF4">
    <property type="entry name" value="RADICAL SAM SUPERFAMILY PROTEIN"/>
    <property type="match status" value="1"/>
</dbReference>
<dbReference type="AlphaFoldDB" id="A0A1H9YQN6"/>
<organism evidence="7 8">
    <name type="scientific">Anaerobranca gottschalkii DSM 13577</name>
    <dbReference type="NCBI Taxonomy" id="1120990"/>
    <lineage>
        <taxon>Bacteria</taxon>
        <taxon>Bacillati</taxon>
        <taxon>Bacillota</taxon>
        <taxon>Clostridia</taxon>
        <taxon>Eubacteriales</taxon>
        <taxon>Proteinivoracaceae</taxon>
        <taxon>Anaerobranca</taxon>
    </lineage>
</organism>
<dbReference type="SUPFAM" id="SSF102114">
    <property type="entry name" value="Radical SAM enzymes"/>
    <property type="match status" value="1"/>
</dbReference>
<dbReference type="RefSeq" id="WP_091348753.1">
    <property type="nucleotide sequence ID" value="NZ_FOIF01000004.1"/>
</dbReference>
<dbReference type="EMBL" id="FOIF01000004">
    <property type="protein sequence ID" value="SES71374.1"/>
    <property type="molecule type" value="Genomic_DNA"/>
</dbReference>
<dbReference type="OrthoDB" id="9777636at2"/>
<evidence type="ECO:0000256" key="2">
    <source>
        <dbReference type="ARBA" id="ARBA00022691"/>
    </source>
</evidence>